<dbReference type="AlphaFoldDB" id="A0A0F9U0K9"/>
<accession>A0A0F9U0K9</accession>
<protein>
    <recommendedName>
        <fullName evidence="1">Competence protein CoiA nuclease-like domain-containing protein</fullName>
    </recommendedName>
</protein>
<evidence type="ECO:0000259" key="1">
    <source>
        <dbReference type="Pfam" id="PF06054"/>
    </source>
</evidence>
<proteinExistence type="predicted"/>
<reference evidence="2" key="1">
    <citation type="journal article" date="2015" name="Nature">
        <title>Complex archaea that bridge the gap between prokaryotes and eukaryotes.</title>
        <authorList>
            <person name="Spang A."/>
            <person name="Saw J.H."/>
            <person name="Jorgensen S.L."/>
            <person name="Zaremba-Niedzwiedzka K."/>
            <person name="Martijn J."/>
            <person name="Lind A.E."/>
            <person name="van Eijk R."/>
            <person name="Schleper C."/>
            <person name="Guy L."/>
            <person name="Ettema T.J."/>
        </authorList>
    </citation>
    <scope>NUCLEOTIDE SEQUENCE</scope>
</reference>
<organism evidence="2">
    <name type="scientific">marine sediment metagenome</name>
    <dbReference type="NCBI Taxonomy" id="412755"/>
    <lineage>
        <taxon>unclassified sequences</taxon>
        <taxon>metagenomes</taxon>
        <taxon>ecological metagenomes</taxon>
    </lineage>
</organism>
<evidence type="ECO:0000313" key="2">
    <source>
        <dbReference type="EMBL" id="KKN85109.1"/>
    </source>
</evidence>
<feature type="domain" description="Competence protein CoiA nuclease-like" evidence="1">
    <location>
        <begin position="68"/>
        <end position="150"/>
    </location>
</feature>
<gene>
    <name evidence="2" type="ORF">LCGC14_0282780</name>
</gene>
<sequence>MPLRAILDGQQIQAFDLAPNDWNTLKETYKKGSLVMPCCPRNAIPKTSKLGVQHFAHSRRGECTSAPETEDHLLLKSCIATAAQRAGWEVTTEHSGSTPAGEQWIADVYCSKGTAKVAIEVQWTPQVHDEYVRRTYKYTESGVRCVWLFRLTGSGHYHLADFPQSRELPYFGIRKSNGDYLVSQYDTPISDFVAGLLSGHVTWHPKPNETLTMRANHVEVDCWRCHKTTCMVTDIEAVSASNVVISRLPFTDKRAATWIAAHFDKVSLSQNGIGTICSRYSKTFGGNYISNGCVHCDALQGDFFLPNPFECDPVNGAITTSWVYDKSELELAGGWFLDGASSKWSF</sequence>
<comment type="caution">
    <text evidence="2">The sequence shown here is derived from an EMBL/GenBank/DDBJ whole genome shotgun (WGS) entry which is preliminary data.</text>
</comment>
<dbReference type="InterPro" id="IPR010330">
    <property type="entry name" value="CoiA_nuc"/>
</dbReference>
<name>A0A0F9U0K9_9ZZZZ</name>
<dbReference type="EMBL" id="LAZR01000163">
    <property type="protein sequence ID" value="KKN85109.1"/>
    <property type="molecule type" value="Genomic_DNA"/>
</dbReference>
<dbReference type="Pfam" id="PF06054">
    <property type="entry name" value="CoiA_nuc"/>
    <property type="match status" value="1"/>
</dbReference>